<keyword evidence="5 6" id="KW-0456">Lyase</keyword>
<dbReference type="SMART" id="SM00905">
    <property type="entry name" value="FolB"/>
    <property type="match status" value="1"/>
</dbReference>
<protein>
    <recommendedName>
        <fullName evidence="6">7,8-dihydroneopterin aldolase</fullName>
        <ecNumber evidence="6">4.1.2.25</ecNumber>
    </recommendedName>
</protein>
<comment type="function">
    <text evidence="6">Catalyzes the conversion of 7,8-dihydroneopterin to 6-hydroxymethyl-7,8-dihydropterin.</text>
</comment>
<dbReference type="InterPro" id="IPR043133">
    <property type="entry name" value="GTP-CH-I_C/QueF"/>
</dbReference>
<comment type="similarity">
    <text evidence="3 6">Belongs to the DHNA family.</text>
</comment>
<dbReference type="Proteomes" id="UP000199183">
    <property type="component" value="Unassembled WGS sequence"/>
</dbReference>
<dbReference type="GO" id="GO:0004150">
    <property type="term" value="F:dihydroneopterin aldolase activity"/>
    <property type="evidence" value="ECO:0007669"/>
    <property type="project" value="UniProtKB-UniRule"/>
</dbReference>
<dbReference type="SUPFAM" id="SSF55620">
    <property type="entry name" value="Tetrahydrobiopterin biosynthesis enzymes-like"/>
    <property type="match status" value="1"/>
</dbReference>
<reference evidence="8 9" key="1">
    <citation type="submission" date="2016-10" db="EMBL/GenBank/DDBJ databases">
        <authorList>
            <person name="de Groot N.N."/>
        </authorList>
    </citation>
    <scope>NUCLEOTIDE SEQUENCE [LARGE SCALE GENOMIC DNA]</scope>
    <source>
        <strain evidence="8 9">DSM 21799</strain>
    </source>
</reference>
<dbReference type="STRING" id="640635.SAMN04489806_1942"/>
<dbReference type="EMBL" id="FNRY01000001">
    <property type="protein sequence ID" value="SEB84974.1"/>
    <property type="molecule type" value="Genomic_DNA"/>
</dbReference>
<feature type="domain" description="Dihydroneopterin aldolase/epimerase" evidence="7">
    <location>
        <begin position="9"/>
        <end position="121"/>
    </location>
</feature>
<evidence type="ECO:0000256" key="5">
    <source>
        <dbReference type="ARBA" id="ARBA00023239"/>
    </source>
</evidence>
<name>A0A1H4MQC0_9MICO</name>
<dbReference type="NCBIfam" id="TIGR00525">
    <property type="entry name" value="folB"/>
    <property type="match status" value="1"/>
</dbReference>
<evidence type="ECO:0000259" key="7">
    <source>
        <dbReference type="SMART" id="SM00905"/>
    </source>
</evidence>
<evidence type="ECO:0000313" key="9">
    <source>
        <dbReference type="Proteomes" id="UP000199183"/>
    </source>
</evidence>
<comment type="catalytic activity">
    <reaction evidence="1 6">
        <text>7,8-dihydroneopterin = 6-hydroxymethyl-7,8-dihydropterin + glycolaldehyde</text>
        <dbReference type="Rhea" id="RHEA:10540"/>
        <dbReference type="ChEBI" id="CHEBI:17001"/>
        <dbReference type="ChEBI" id="CHEBI:17071"/>
        <dbReference type="ChEBI" id="CHEBI:44841"/>
        <dbReference type="EC" id="4.1.2.25"/>
    </reaction>
</comment>
<dbReference type="CDD" id="cd00534">
    <property type="entry name" value="DHNA_DHNTPE"/>
    <property type="match status" value="1"/>
</dbReference>
<dbReference type="GO" id="GO:0046654">
    <property type="term" value="P:tetrahydrofolate biosynthetic process"/>
    <property type="evidence" value="ECO:0007669"/>
    <property type="project" value="UniProtKB-UniRule"/>
</dbReference>
<dbReference type="NCBIfam" id="TIGR00526">
    <property type="entry name" value="folB_dom"/>
    <property type="match status" value="1"/>
</dbReference>
<dbReference type="PANTHER" id="PTHR42844">
    <property type="entry name" value="DIHYDRONEOPTERIN ALDOLASE 1-RELATED"/>
    <property type="match status" value="1"/>
</dbReference>
<proteinExistence type="inferred from homology"/>
<evidence type="ECO:0000256" key="2">
    <source>
        <dbReference type="ARBA" id="ARBA00005013"/>
    </source>
</evidence>
<dbReference type="Gene3D" id="3.30.1130.10">
    <property type="match status" value="1"/>
</dbReference>
<comment type="pathway">
    <text evidence="2 6">Cofactor biosynthesis; tetrahydrofolate biosynthesis; 2-amino-4-hydroxy-6-hydroxymethyl-7,8-dihydropteridine diphosphate from 7,8-dihydroneopterin triphosphate: step 3/4.</text>
</comment>
<evidence type="ECO:0000256" key="6">
    <source>
        <dbReference type="RuleBase" id="RU362079"/>
    </source>
</evidence>
<keyword evidence="9" id="KW-1185">Reference proteome</keyword>
<evidence type="ECO:0000256" key="1">
    <source>
        <dbReference type="ARBA" id="ARBA00001353"/>
    </source>
</evidence>
<dbReference type="EC" id="4.1.2.25" evidence="6"/>
<dbReference type="InterPro" id="IPR006156">
    <property type="entry name" value="Dihydroneopterin_aldolase"/>
</dbReference>
<sequence length="126" mass="13438">MNTDDLDTIRLTGIRVHAHHGVFAHEREAGQPFVADVTVWTDLRRAAASDDLTDTVHYGELAEQVAAALASDAADLIETVAERVAAAALGFAAVARARVTVHKPEAPITVPFDDVAVTITRERGEA</sequence>
<evidence type="ECO:0000313" key="8">
    <source>
        <dbReference type="EMBL" id="SEB84974.1"/>
    </source>
</evidence>
<dbReference type="Pfam" id="PF02152">
    <property type="entry name" value="FolB"/>
    <property type="match status" value="1"/>
</dbReference>
<dbReference type="AlphaFoldDB" id="A0A1H4MQC0"/>
<dbReference type="GO" id="GO:0005737">
    <property type="term" value="C:cytoplasm"/>
    <property type="evidence" value="ECO:0007669"/>
    <property type="project" value="TreeGrafter"/>
</dbReference>
<dbReference type="InterPro" id="IPR006157">
    <property type="entry name" value="FolB_dom"/>
</dbReference>
<dbReference type="PANTHER" id="PTHR42844:SF1">
    <property type="entry name" value="DIHYDRONEOPTERIN ALDOLASE 1-RELATED"/>
    <property type="match status" value="1"/>
</dbReference>
<organism evidence="8 9">
    <name type="scientific">Paramicrobacterium humi</name>
    <dbReference type="NCBI Taxonomy" id="640635"/>
    <lineage>
        <taxon>Bacteria</taxon>
        <taxon>Bacillati</taxon>
        <taxon>Actinomycetota</taxon>
        <taxon>Actinomycetes</taxon>
        <taxon>Micrococcales</taxon>
        <taxon>Microbacteriaceae</taxon>
        <taxon>Paramicrobacterium</taxon>
    </lineage>
</organism>
<evidence type="ECO:0000256" key="3">
    <source>
        <dbReference type="ARBA" id="ARBA00005708"/>
    </source>
</evidence>
<dbReference type="RefSeq" id="WP_245723601.1">
    <property type="nucleotide sequence ID" value="NZ_FNRY01000001.1"/>
</dbReference>
<accession>A0A1H4MQC0</accession>
<gene>
    <name evidence="8" type="ORF">SAMN04489806_1942</name>
</gene>
<evidence type="ECO:0000256" key="4">
    <source>
        <dbReference type="ARBA" id="ARBA00022909"/>
    </source>
</evidence>
<keyword evidence="4 6" id="KW-0289">Folate biosynthesis</keyword>
<dbReference type="FunFam" id="3.30.1130.10:FF:000003">
    <property type="entry name" value="7,8-dihydroneopterin aldolase"/>
    <property type="match status" value="1"/>
</dbReference>
<dbReference type="GO" id="GO:0046656">
    <property type="term" value="P:folic acid biosynthetic process"/>
    <property type="evidence" value="ECO:0007669"/>
    <property type="project" value="UniProtKB-UniRule"/>
</dbReference>
<dbReference type="UniPathway" id="UPA00077">
    <property type="reaction ID" value="UER00154"/>
</dbReference>